<dbReference type="InterPro" id="IPR052929">
    <property type="entry name" value="RNase_H-like_EbsB-rel"/>
</dbReference>
<evidence type="ECO:0000313" key="3">
    <source>
        <dbReference type="Proteomes" id="UP000324897"/>
    </source>
</evidence>
<dbReference type="InterPro" id="IPR002156">
    <property type="entry name" value="RNaseH_domain"/>
</dbReference>
<dbReference type="OrthoDB" id="690769at2759"/>
<protein>
    <recommendedName>
        <fullName evidence="1">RNase H type-1 domain-containing protein</fullName>
    </recommendedName>
</protein>
<dbReference type="GO" id="GO:0004523">
    <property type="term" value="F:RNA-DNA hybrid ribonuclease activity"/>
    <property type="evidence" value="ECO:0007669"/>
    <property type="project" value="InterPro"/>
</dbReference>
<feature type="non-terminal residue" evidence="2">
    <location>
        <position position="1"/>
    </location>
</feature>
<dbReference type="Proteomes" id="UP000324897">
    <property type="component" value="Unassembled WGS sequence"/>
</dbReference>
<dbReference type="InterPro" id="IPR036397">
    <property type="entry name" value="RNaseH_sf"/>
</dbReference>
<reference evidence="2 3" key="1">
    <citation type="journal article" date="2019" name="Sci. Rep.">
        <title>A high-quality genome of Eragrostis curvula grass provides insights into Poaceae evolution and supports new strategies to enhance forage quality.</title>
        <authorList>
            <person name="Carballo J."/>
            <person name="Santos B.A.C.M."/>
            <person name="Zappacosta D."/>
            <person name="Garbus I."/>
            <person name="Selva J.P."/>
            <person name="Gallo C.A."/>
            <person name="Diaz A."/>
            <person name="Albertini E."/>
            <person name="Caccamo M."/>
            <person name="Echenique V."/>
        </authorList>
    </citation>
    <scope>NUCLEOTIDE SEQUENCE [LARGE SCALE GENOMIC DNA]</scope>
    <source>
        <strain evidence="3">cv. Victoria</strain>
        <tissue evidence="2">Leaf</tissue>
    </source>
</reference>
<dbReference type="InterPro" id="IPR012337">
    <property type="entry name" value="RNaseH-like_sf"/>
</dbReference>
<comment type="caution">
    <text evidence="2">The sequence shown here is derived from an EMBL/GenBank/DDBJ whole genome shotgun (WGS) entry which is preliminary data.</text>
</comment>
<proteinExistence type="predicted"/>
<organism evidence="2 3">
    <name type="scientific">Eragrostis curvula</name>
    <name type="common">weeping love grass</name>
    <dbReference type="NCBI Taxonomy" id="38414"/>
    <lineage>
        <taxon>Eukaryota</taxon>
        <taxon>Viridiplantae</taxon>
        <taxon>Streptophyta</taxon>
        <taxon>Embryophyta</taxon>
        <taxon>Tracheophyta</taxon>
        <taxon>Spermatophyta</taxon>
        <taxon>Magnoliopsida</taxon>
        <taxon>Liliopsida</taxon>
        <taxon>Poales</taxon>
        <taxon>Poaceae</taxon>
        <taxon>PACMAD clade</taxon>
        <taxon>Chloridoideae</taxon>
        <taxon>Eragrostideae</taxon>
        <taxon>Eragrostidinae</taxon>
        <taxon>Eragrostis</taxon>
    </lineage>
</organism>
<feature type="domain" description="RNase H type-1" evidence="1">
    <location>
        <begin position="68"/>
        <end position="161"/>
    </location>
</feature>
<accession>A0A5J9UIP5</accession>
<evidence type="ECO:0000313" key="2">
    <source>
        <dbReference type="EMBL" id="TVU23147.1"/>
    </source>
</evidence>
<dbReference type="SUPFAM" id="SSF53098">
    <property type="entry name" value="Ribonuclease H-like"/>
    <property type="match status" value="1"/>
</dbReference>
<dbReference type="Gramene" id="TVU23147">
    <property type="protein sequence ID" value="TVU23147"/>
    <property type="gene ID" value="EJB05_30258"/>
</dbReference>
<dbReference type="GO" id="GO:0003676">
    <property type="term" value="F:nucleic acid binding"/>
    <property type="evidence" value="ECO:0007669"/>
    <property type="project" value="InterPro"/>
</dbReference>
<dbReference type="EMBL" id="RWGY01000022">
    <property type="protein sequence ID" value="TVU23147.1"/>
    <property type="molecule type" value="Genomic_DNA"/>
</dbReference>
<keyword evidence="3" id="KW-1185">Reference proteome</keyword>
<evidence type="ECO:0000259" key="1">
    <source>
        <dbReference type="Pfam" id="PF13456"/>
    </source>
</evidence>
<dbReference type="AlphaFoldDB" id="A0A5J9UIP5"/>
<dbReference type="PANTHER" id="PTHR47074">
    <property type="entry name" value="BNAC02G40300D PROTEIN"/>
    <property type="match status" value="1"/>
</dbReference>
<dbReference type="CDD" id="cd06222">
    <property type="entry name" value="RNase_H_like"/>
    <property type="match status" value="1"/>
</dbReference>
<gene>
    <name evidence="2" type="ORF">EJB05_30258</name>
</gene>
<dbReference type="InterPro" id="IPR044730">
    <property type="entry name" value="RNase_H-like_dom_plant"/>
</dbReference>
<sequence>MPVYLPIEQKISTHVVPVSDVLEISLEIQVQRMGKQQATSAGSSAEKRRITTDKRWVPPDIGKLKITVDGAFDESLGTAGAGVVIRDDKGNPMLLAWSKLFHCRDAEEAEAAACLDGVRLAARWPDNSMILESDCATVVAKINDKGGDRSMIASLISDIKEDGRQLRDLVIRKI</sequence>
<dbReference type="PANTHER" id="PTHR47074:SF11">
    <property type="entry name" value="REVERSE TRANSCRIPTASE-LIKE PROTEIN"/>
    <property type="match status" value="1"/>
</dbReference>
<name>A0A5J9UIP5_9POAL</name>
<dbReference type="Gene3D" id="3.30.420.10">
    <property type="entry name" value="Ribonuclease H-like superfamily/Ribonuclease H"/>
    <property type="match status" value="1"/>
</dbReference>
<dbReference type="Pfam" id="PF13456">
    <property type="entry name" value="RVT_3"/>
    <property type="match status" value="1"/>
</dbReference>